<dbReference type="Proteomes" id="UP000224006">
    <property type="component" value="Chromosome VI"/>
</dbReference>
<comment type="caution">
    <text evidence="3">The sequence shown here is derived from an EMBL/GenBank/DDBJ whole genome shotgun (WGS) entry which is preliminary data.</text>
</comment>
<feature type="compositionally biased region" description="Basic and acidic residues" evidence="2">
    <location>
        <begin position="831"/>
        <end position="841"/>
    </location>
</feature>
<accession>A0A2A9M9Q8</accession>
<dbReference type="KEGG" id="bbes:BESB_067680"/>
<feature type="region of interest" description="Disordered" evidence="2">
    <location>
        <begin position="22"/>
        <end position="74"/>
    </location>
</feature>
<evidence type="ECO:0000256" key="1">
    <source>
        <dbReference type="SAM" id="Coils"/>
    </source>
</evidence>
<feature type="region of interest" description="Disordered" evidence="2">
    <location>
        <begin position="2229"/>
        <end position="2258"/>
    </location>
</feature>
<sequence>MALRPRDSSAAPAEGLLLPPPRALLLQAGGHADVPHGDDASPHTEPARFCLSPTCARGRRESAQTSSPSLPSRRLESLAGACERGAGLLARAERRVARDVDVCLTGAEEQESLTPFSSAQVLLEAFLDRYLEDEEKARKAHEDEEKGDATLAFGSLRDAATASSSSSSSPSSAFAFCCPPRAYSRPRALFFKRPLLPLLPFSLSVRTLHRRQLPPELVACLHRDGGVFGAGDSAASPLLPFSPLPCYQLLEPLQALCCYRGSEAFLVSCLVSQSPCLRVGPLQGGDILSVHLSPAPVGLLFPSVSHLLFFLTPAVLHVFAVVGVALPSLPAAAASGAPSEGAPAQAASVASLLVCGGEARAAETFLAAETGALPLLLPAYAAATPAPPFASAPLSPSVRLTRGAFRLVRLQNLSLALPDELRVRFAAFAAALGRRAALAAASGGAQNRSRTPVAFFASTLDGAVFLSAPEGESEARDGALHSCDERRRERTSRQGDVYQLVLRAGAPSLLHSPASLKCLSLSAAPAAPRGLDQCLLCRKRCQPPEAGRRDRAALTGPPPHTRGDAGVKLLRSFPAGLLAVVDDRDGLYVYRLVSRETRRGFGALAAAARPQRAVGPGGHEATLASERGAWSSLFSSAATTFAGAEKSEEGMQGDASGSEEEAERHRQGWAVASVLGAVSQKIRKLLSRPSADASESLLSAVPSLWATPAVLPASRLSAALAERLAYPEGFSSSLGANGESEREASLGAGLASSPSASPCPFFSLSREAYEEAAAAAPQASLEPWIPMRTRGEVGAYRDRVASAVPLKGLECVAYLPARAWRRQLLCAPRAEAPERPREGEGRGLPGSEEEDAGRTVFFSFFSKEKLAKGGVARGGRRCAEGDDSVSQRACEDALLSIVDVVPSFTAGPHPTVTVVTARGDRVILRLLPSSASCQACRCPAAGEHVDAPEAGLPLCLLSSSVLPSPFFPVVACPSKAPSASRFASPLPRSLEVSSAATGACSYYGNGLSLFAASPSLVRLASAEGPNAAGAASDASAAFVSLRISLPASSSSCSPFFLSSSLPVQLPSAPLAAGEVPLFFASTGSSPSFSLPATDGLAPSLDLSLFASLGLAPTAAPLDEAALVRRHLLIACETEVLLVSVERTRAYLASPGDLAALPVAEAYSAFSQPPTGPRALAARDASWALETCTAARAAAAASLRARAHGAATAVVAGALSGPGVPAPASGVGPLGTERLAVERRLQPQLANASFRDAVFPPEMALPVWTPSLWACLFQAVSEGDAVARENGGVGAGRDLFFTPPGCAAEGASQQICFVRRLHLALAARADDRSDRGAPAQSARSEGRGGGEQRPGARRGGRSEEEENLGWWAEEEGREAEGFSNQALALGWDHEPEVEEVAPWIDGLAARAALLLRVVADWPVCVVNASLLDPYVSGSLLPLAAPSPLAPSSPSFSSLPPRLFPLCVRWNAAYLAALYDHLNAFLHFLYLQCLPTSSLAFLAALLAAPLSPAALLREAPGPHRDAAARARAAVAALLEPRGGEKRAGGEDACGAVDAEMRGEDANARRGGVKGSEAKQEGEAKYREQQLLLLGLTLSLLRAREILYLFLLLQELSPARQQHVWFLLLSSSAGDEAAETREKAPLAQAICAQASSQEAEASSRVARLLLSTPFRALLFYEKAGSHEGEDGEEDAGEELCVRLMHALLLLDPSPQRPGSITRRLFAALPWLAAKCSVSRLLPRWWSAETEASASLASLASCRRLSRFVSDLFAGFPGFSQEAFFATAMEHFVVSMCPPRPHVALHFALRLLVLRAPSSTSSLPANPEAVVNAFGEAVARGAAREAERVCAREGKTDEATSRRCLAEAWARFLAAVFRYELQPDAFFEGDGGEAVGSGSAQERGCEAGTGREREEVRRVALQRLQWAALDQLFGVYTLQLPPLPGEASAQGDRSRRLCEARAFGVFGPFQPPGNGFVISALEDLIQASLDCGVCTPEAPADKTHAASPFFGAAPVSSAVSFPPGAQSPSQLALSSEDICSPAFASAAGAAGGSDADGWTDKGAPLRATALSPEALRSIQVYLHHRFFQEGKAAQGDVLLREYRHHGARVESAAVLCALATRGGRPPRVQDASNLPLEEGAGAEEDADMLGEKSEAAADAPGTLLLPLTVRAEALRWAEATLNEVLAELQKEAEEGGETQSADAQTRDDAASLDSLLRLFGQFFQTAEEIALLARAGQGEAEKELEDASEKERVHEEGERGVGATSQGTKRTIARLTVVKGAVRAMREVWLSARVTENVQLPLWRHLKDRLERQHTRALRGPAPAPASFCLSPEAGRVSLASPCQDDNFPAFLVPAVSLSGVCTLGQQLETVPKLFQEAQLSLCVPLALRAVVVDFRRLASRSLLALLPPPVAAAAGPEAALAQAGGGEAGEEAAAWSDEVEDRLLNSPQVLGIQSAADAVRETAETLLCAFAARLALAPACFRPLTATLDLPRPASPPPLAEAASPLIENVLAVCMYSWSPQSLSVCASVARLPPFSVGQSGSVELLASLETLHAFSRRLSAGARSSGLGDHPAPPPVKPTAARLLVAQTWLGLGDASSTAYVEAFRAYAELLQARDRLLDACERLSQLLAEVRAQAEQLTGGRVAAHQALVFAFEDVEEHVVAVILALVARWLEHALRAKTQAGGRALSPDAEGDASELRRGVLPFLHSVLRQSEAAAEEDAGESAARDAHAGGARITAEAAQAAREALAKLESFLGVEEL</sequence>
<dbReference type="EMBL" id="NWUJ01000006">
    <property type="protein sequence ID" value="PFH34735.1"/>
    <property type="molecule type" value="Genomic_DNA"/>
</dbReference>
<dbReference type="RefSeq" id="XP_029218744.1">
    <property type="nucleotide sequence ID" value="XM_029365161.1"/>
</dbReference>
<organism evidence="3 4">
    <name type="scientific">Besnoitia besnoiti</name>
    <name type="common">Apicomplexan protozoan</name>
    <dbReference type="NCBI Taxonomy" id="94643"/>
    <lineage>
        <taxon>Eukaryota</taxon>
        <taxon>Sar</taxon>
        <taxon>Alveolata</taxon>
        <taxon>Apicomplexa</taxon>
        <taxon>Conoidasida</taxon>
        <taxon>Coccidia</taxon>
        <taxon>Eucoccidiorida</taxon>
        <taxon>Eimeriorina</taxon>
        <taxon>Sarcocystidae</taxon>
        <taxon>Besnoitia</taxon>
    </lineage>
</organism>
<keyword evidence="1" id="KW-0175">Coiled coil</keyword>
<feature type="compositionally biased region" description="Basic and acidic residues" evidence="2">
    <location>
        <begin position="33"/>
        <end position="46"/>
    </location>
</feature>
<feature type="compositionally biased region" description="Basic and acidic residues" evidence="2">
    <location>
        <begin position="2231"/>
        <end position="2251"/>
    </location>
</feature>
<reference evidence="3 4" key="1">
    <citation type="submission" date="2017-09" db="EMBL/GenBank/DDBJ databases">
        <title>Genome sequencing of Besnoitia besnoiti strain Bb-Ger1.</title>
        <authorList>
            <person name="Schares G."/>
            <person name="Venepally P."/>
            <person name="Lorenzi H.A."/>
        </authorList>
    </citation>
    <scope>NUCLEOTIDE SEQUENCE [LARGE SCALE GENOMIC DNA]</scope>
    <source>
        <strain evidence="3 4">Bb-Ger1</strain>
    </source>
</reference>
<dbReference type="GeneID" id="40311694"/>
<evidence type="ECO:0000256" key="2">
    <source>
        <dbReference type="SAM" id="MobiDB-lite"/>
    </source>
</evidence>
<feature type="region of interest" description="Disordered" evidence="2">
    <location>
        <begin position="644"/>
        <end position="664"/>
    </location>
</feature>
<keyword evidence="4" id="KW-1185">Reference proteome</keyword>
<gene>
    <name evidence="3" type="ORF">BESB_067680</name>
</gene>
<dbReference type="OrthoDB" id="332527at2759"/>
<proteinExistence type="predicted"/>
<dbReference type="VEuPathDB" id="ToxoDB:BESB_067680"/>
<feature type="coiled-coil region" evidence="1">
    <location>
        <begin position="2601"/>
        <end position="2628"/>
    </location>
</feature>
<feature type="region of interest" description="Disordered" evidence="2">
    <location>
        <begin position="1327"/>
        <end position="1362"/>
    </location>
</feature>
<evidence type="ECO:0000313" key="3">
    <source>
        <dbReference type="EMBL" id="PFH34735.1"/>
    </source>
</evidence>
<name>A0A2A9M9Q8_BESBE</name>
<evidence type="ECO:0000313" key="4">
    <source>
        <dbReference type="Proteomes" id="UP000224006"/>
    </source>
</evidence>
<protein>
    <submittedName>
        <fullName evidence="3">Uncharacterized protein</fullName>
    </submittedName>
</protein>
<feature type="region of interest" description="Disordered" evidence="2">
    <location>
        <begin position="831"/>
        <end position="850"/>
    </location>
</feature>